<sequence length="68" mass="8081">METIYLTDEDDTIDVVVEFFEVHVPTTKNIFRELMPKYLKPGVLLWEGTKEDLEDLINEAQKRTFRGY</sequence>
<dbReference type="EMBL" id="BK032631">
    <property type="protein sequence ID" value="DAF52257.1"/>
    <property type="molecule type" value="Genomic_DNA"/>
</dbReference>
<organism evidence="1">
    <name type="scientific">Podoviridae sp. ctIKM86</name>
    <dbReference type="NCBI Taxonomy" id="2827729"/>
    <lineage>
        <taxon>Viruses</taxon>
        <taxon>Duplodnaviria</taxon>
        <taxon>Heunggongvirae</taxon>
        <taxon>Uroviricota</taxon>
        <taxon>Caudoviricetes</taxon>
    </lineage>
</organism>
<evidence type="ECO:0000313" key="1">
    <source>
        <dbReference type="EMBL" id="DAF52257.1"/>
    </source>
</evidence>
<protein>
    <submittedName>
        <fullName evidence="1">Uncharacterized protein</fullName>
    </submittedName>
</protein>
<name>A0A8S5SMM6_9CAUD</name>
<reference evidence="1" key="1">
    <citation type="journal article" date="2021" name="Proc. Natl. Acad. Sci. U.S.A.">
        <title>A Catalog of Tens of Thousands of Viruses from Human Metagenomes Reveals Hidden Associations with Chronic Diseases.</title>
        <authorList>
            <person name="Tisza M.J."/>
            <person name="Buck C.B."/>
        </authorList>
    </citation>
    <scope>NUCLEOTIDE SEQUENCE</scope>
    <source>
        <strain evidence="1">CtIKM86</strain>
    </source>
</reference>
<accession>A0A8S5SMM6</accession>
<proteinExistence type="predicted"/>